<comment type="caution">
    <text evidence="12">The sequence shown here is derived from an EMBL/GenBank/DDBJ whole genome shotgun (WGS) entry which is preliminary data.</text>
</comment>
<dbReference type="InterPro" id="IPR050838">
    <property type="entry name" value="Ketopantoate_reductase"/>
</dbReference>
<dbReference type="SUPFAM" id="SSF51735">
    <property type="entry name" value="NAD(P)-binding Rossmann-fold domains"/>
    <property type="match status" value="1"/>
</dbReference>
<dbReference type="PROSITE" id="PS51257">
    <property type="entry name" value="PROKAR_LIPOPROTEIN"/>
    <property type="match status" value="1"/>
</dbReference>
<dbReference type="GO" id="GO:0015940">
    <property type="term" value="P:pantothenate biosynthetic process"/>
    <property type="evidence" value="ECO:0007669"/>
    <property type="project" value="UniProtKB-UniPathway"/>
</dbReference>
<dbReference type="Gene3D" id="3.40.50.720">
    <property type="entry name" value="NAD(P)-binding Rossmann-like Domain"/>
    <property type="match status" value="1"/>
</dbReference>
<protein>
    <recommendedName>
        <fullName evidence="4">2-dehydropantoate 2-reductase</fullName>
        <ecNumber evidence="3">1.1.1.169</ecNumber>
    </recommendedName>
    <alternativeName>
        <fullName evidence="8">Ketopantoate reductase</fullName>
    </alternativeName>
</protein>
<dbReference type="InterPro" id="IPR008927">
    <property type="entry name" value="6-PGluconate_DH-like_C_sf"/>
</dbReference>
<evidence type="ECO:0000259" key="11">
    <source>
        <dbReference type="Pfam" id="PF08546"/>
    </source>
</evidence>
<dbReference type="SUPFAM" id="SSF48179">
    <property type="entry name" value="6-phosphogluconate dehydrogenase C-terminal domain-like"/>
    <property type="match status" value="1"/>
</dbReference>
<dbReference type="Gene3D" id="1.10.1040.10">
    <property type="entry name" value="N-(1-d-carboxylethyl)-l-norvaline Dehydrogenase, domain 2"/>
    <property type="match status" value="1"/>
</dbReference>
<dbReference type="UniPathway" id="UPA00028">
    <property type="reaction ID" value="UER00004"/>
</dbReference>
<sequence>MADGEKRIVIAGAGSIGCYVGGCLALVGRQVVLLARPRIEAALRQGGLRVSDLDGRDRLVKPDALGITADPAVALPEADVILVTVKSGATQEMAALIEAHARPDAVVVSLQNGVDNADRLRAGSGQRTVLAGMVPFNVVQSPDGELPLRVHRASEGKVMIEDGGAGLAGLLDVARLLDVEGLAVETHGDMKAVLWGKLLMNLNNALVALSDLPLARELADRRWRLILAGQIDEALRAMKASGIVPARIAGLRPALLPKVLRLPNWLFKLLARRMLAIDPEARSSMWDDLQRGRPTEIGELQGAVLGLAEKAGMPAPLLKGVTALVRAAEAARLGAPGLAPEQVVAPPDGPRSA</sequence>
<evidence type="ECO:0000313" key="12">
    <source>
        <dbReference type="EMBL" id="OBP82626.1"/>
    </source>
</evidence>
<keyword evidence="5" id="KW-0566">Pantothenate biosynthesis</keyword>
<keyword evidence="7" id="KW-0560">Oxidoreductase</keyword>
<evidence type="ECO:0000256" key="4">
    <source>
        <dbReference type="ARBA" id="ARBA00019465"/>
    </source>
</evidence>
<dbReference type="InterPro" id="IPR013328">
    <property type="entry name" value="6PGD_dom2"/>
</dbReference>
<comment type="catalytic activity">
    <reaction evidence="9">
        <text>(R)-pantoate + NADP(+) = 2-dehydropantoate + NADPH + H(+)</text>
        <dbReference type="Rhea" id="RHEA:16233"/>
        <dbReference type="ChEBI" id="CHEBI:11561"/>
        <dbReference type="ChEBI" id="CHEBI:15378"/>
        <dbReference type="ChEBI" id="CHEBI:15980"/>
        <dbReference type="ChEBI" id="CHEBI:57783"/>
        <dbReference type="ChEBI" id="CHEBI:58349"/>
        <dbReference type="EC" id="1.1.1.169"/>
    </reaction>
</comment>
<dbReference type="GO" id="GO:0005737">
    <property type="term" value="C:cytoplasm"/>
    <property type="evidence" value="ECO:0007669"/>
    <property type="project" value="TreeGrafter"/>
</dbReference>
<evidence type="ECO:0000256" key="9">
    <source>
        <dbReference type="ARBA" id="ARBA00048793"/>
    </source>
</evidence>
<accession>A0A1A5JTI0</accession>
<evidence type="ECO:0000256" key="7">
    <source>
        <dbReference type="ARBA" id="ARBA00023002"/>
    </source>
</evidence>
<evidence type="ECO:0000256" key="6">
    <source>
        <dbReference type="ARBA" id="ARBA00022857"/>
    </source>
</evidence>
<feature type="domain" description="Ketopantoate reductase N-terminal" evidence="10">
    <location>
        <begin position="8"/>
        <end position="160"/>
    </location>
</feature>
<evidence type="ECO:0000256" key="3">
    <source>
        <dbReference type="ARBA" id="ARBA00013014"/>
    </source>
</evidence>
<comment type="pathway">
    <text evidence="1">Cofactor biosynthesis; (R)-pantothenate biosynthesis; (R)-pantoate from 3-methyl-2-oxobutanoate: step 2/2.</text>
</comment>
<dbReference type="GeneID" id="66680884"/>
<dbReference type="NCBIfam" id="TIGR00745">
    <property type="entry name" value="apbA_panE"/>
    <property type="match status" value="1"/>
</dbReference>
<proteinExistence type="inferred from homology"/>
<dbReference type="EC" id="1.1.1.169" evidence="3"/>
<dbReference type="InterPro" id="IPR036291">
    <property type="entry name" value="NAD(P)-bd_dom_sf"/>
</dbReference>
<dbReference type="GO" id="GO:0008677">
    <property type="term" value="F:2-dehydropantoate 2-reductase activity"/>
    <property type="evidence" value="ECO:0007669"/>
    <property type="project" value="UniProtKB-EC"/>
</dbReference>
<dbReference type="Proteomes" id="UP000093748">
    <property type="component" value="Unassembled WGS sequence"/>
</dbReference>
<organism evidence="12 13">
    <name type="scientific">Rhizobium loti</name>
    <name type="common">Mesorhizobium loti</name>
    <dbReference type="NCBI Taxonomy" id="381"/>
    <lineage>
        <taxon>Bacteria</taxon>
        <taxon>Pseudomonadati</taxon>
        <taxon>Pseudomonadota</taxon>
        <taxon>Alphaproteobacteria</taxon>
        <taxon>Hyphomicrobiales</taxon>
        <taxon>Phyllobacteriaceae</taxon>
        <taxon>Mesorhizobium</taxon>
    </lineage>
</organism>
<name>A0A1A5JTI0_RHILI</name>
<keyword evidence="6" id="KW-0521">NADP</keyword>
<evidence type="ECO:0000259" key="10">
    <source>
        <dbReference type="Pfam" id="PF02558"/>
    </source>
</evidence>
<reference evidence="13" key="1">
    <citation type="submission" date="2016-06" db="EMBL/GenBank/DDBJ databases">
        <title>NZP2037 Pacbio-Illumina hybrid assembly.</title>
        <authorList>
            <person name="Ramsay J.P."/>
        </authorList>
    </citation>
    <scope>NUCLEOTIDE SEQUENCE [LARGE SCALE GENOMIC DNA]</scope>
    <source>
        <strain evidence="13">R7ANS::ICEMlSym2042</strain>
    </source>
</reference>
<dbReference type="EMBL" id="LZTJ01000001">
    <property type="protein sequence ID" value="OBP82626.1"/>
    <property type="molecule type" value="Genomic_DNA"/>
</dbReference>
<dbReference type="InterPro" id="IPR003710">
    <property type="entry name" value="ApbA"/>
</dbReference>
<dbReference type="PANTHER" id="PTHR43765:SF2">
    <property type="entry name" value="2-DEHYDROPANTOATE 2-REDUCTASE"/>
    <property type="match status" value="1"/>
</dbReference>
<dbReference type="NCBIfam" id="NF006083">
    <property type="entry name" value="PRK08229.1"/>
    <property type="match status" value="1"/>
</dbReference>
<dbReference type="Pfam" id="PF08546">
    <property type="entry name" value="ApbA_C"/>
    <property type="match status" value="1"/>
</dbReference>
<gene>
    <name evidence="12" type="ORF">BAE39_03505</name>
</gene>
<evidence type="ECO:0000256" key="5">
    <source>
        <dbReference type="ARBA" id="ARBA00022655"/>
    </source>
</evidence>
<evidence type="ECO:0000256" key="8">
    <source>
        <dbReference type="ARBA" id="ARBA00032024"/>
    </source>
</evidence>
<dbReference type="RefSeq" id="WP_064987726.1">
    <property type="nucleotide sequence ID" value="NZ_LZTH01000034.1"/>
</dbReference>
<dbReference type="GO" id="GO:0050661">
    <property type="term" value="F:NADP binding"/>
    <property type="evidence" value="ECO:0007669"/>
    <property type="project" value="TreeGrafter"/>
</dbReference>
<dbReference type="PANTHER" id="PTHR43765">
    <property type="entry name" value="2-DEHYDROPANTOATE 2-REDUCTASE-RELATED"/>
    <property type="match status" value="1"/>
</dbReference>
<feature type="domain" description="Ketopantoate reductase C-terminal" evidence="11">
    <location>
        <begin position="189"/>
        <end position="328"/>
    </location>
</feature>
<dbReference type="InterPro" id="IPR013332">
    <property type="entry name" value="KPR_N"/>
</dbReference>
<dbReference type="Pfam" id="PF02558">
    <property type="entry name" value="ApbA"/>
    <property type="match status" value="1"/>
</dbReference>
<evidence type="ECO:0000313" key="13">
    <source>
        <dbReference type="Proteomes" id="UP000093748"/>
    </source>
</evidence>
<dbReference type="AlphaFoldDB" id="A0A1A5JTI0"/>
<dbReference type="OrthoDB" id="9796561at2"/>
<dbReference type="InterPro" id="IPR013752">
    <property type="entry name" value="KPA_reductase"/>
</dbReference>
<comment type="similarity">
    <text evidence="2">Belongs to the ketopantoate reductase family.</text>
</comment>
<evidence type="ECO:0000256" key="1">
    <source>
        <dbReference type="ARBA" id="ARBA00004994"/>
    </source>
</evidence>
<evidence type="ECO:0000256" key="2">
    <source>
        <dbReference type="ARBA" id="ARBA00007870"/>
    </source>
</evidence>